<dbReference type="EMBL" id="JBDJPC010000001">
    <property type="protein sequence ID" value="KAL1516979.1"/>
    <property type="molecule type" value="Genomic_DNA"/>
</dbReference>
<comment type="caution">
    <text evidence="7">The sequence shown here is derived from an EMBL/GenBank/DDBJ whole genome shotgun (WGS) entry which is preliminary data.</text>
</comment>
<evidence type="ECO:0000256" key="1">
    <source>
        <dbReference type="ARBA" id="ARBA00004613"/>
    </source>
</evidence>
<accession>A0ABD1FCG6</accession>
<evidence type="ECO:0000256" key="3">
    <source>
        <dbReference type="ARBA" id="ARBA00022525"/>
    </source>
</evidence>
<dbReference type="PRINTS" id="PR00821">
    <property type="entry name" value="TAGLIPASE"/>
</dbReference>
<comment type="subcellular location">
    <subcellularLocation>
        <location evidence="1">Secreted</location>
    </subcellularLocation>
</comment>
<sequence length="330" mass="38008">MKFQVSLILTPLLLLLCFTERCQNFLYPLIDPGKLYNYVPPESQVSFYLYNYENLSDPNLLLVNDPKSIALSRYDRNLKTKFLIHGWSHHKDVPWLTEMREAMANTKQWNIIVVDWAPLSHVVYIEARVHTPVVAKQLAQMVFTLKLFAGLNASAVHLIGHSMGAHIAGYAGLKIQQMSKEKIERITGLDPAGPLFEWPHMEYLDEVLDPSDADFVDVIHTNGGRIAMITPAGHLDYYPNGGEKQPGCSLWICSHMRAVEYWTASIRNPMLFQSYFYKDYKRSSNVEELETYPMGILANKHFPHGTYYIETNEEYKDYIRTVTTIKDSYT</sequence>
<feature type="chain" id="PRO_5044742938" description="Lipase domain-containing protein" evidence="5">
    <location>
        <begin position="25"/>
        <end position="330"/>
    </location>
</feature>
<protein>
    <recommendedName>
        <fullName evidence="6">Lipase domain-containing protein</fullName>
    </recommendedName>
</protein>
<evidence type="ECO:0000256" key="4">
    <source>
        <dbReference type="RuleBase" id="RU004262"/>
    </source>
</evidence>
<evidence type="ECO:0000313" key="8">
    <source>
        <dbReference type="Proteomes" id="UP001566132"/>
    </source>
</evidence>
<dbReference type="InterPro" id="IPR033906">
    <property type="entry name" value="Lipase_N"/>
</dbReference>
<dbReference type="Pfam" id="PF00151">
    <property type="entry name" value="Lipase"/>
    <property type="match status" value="1"/>
</dbReference>
<dbReference type="PANTHER" id="PTHR11610">
    <property type="entry name" value="LIPASE"/>
    <property type="match status" value="1"/>
</dbReference>
<dbReference type="InterPro" id="IPR000734">
    <property type="entry name" value="TAG_lipase"/>
</dbReference>
<name>A0ABD1FCG6_HYPHA</name>
<dbReference type="PANTHER" id="PTHR11610:SF173">
    <property type="entry name" value="LIPASE DOMAIN-CONTAINING PROTEIN-RELATED"/>
    <property type="match status" value="1"/>
</dbReference>
<evidence type="ECO:0000256" key="5">
    <source>
        <dbReference type="SAM" id="SignalP"/>
    </source>
</evidence>
<dbReference type="Proteomes" id="UP001566132">
    <property type="component" value="Unassembled WGS sequence"/>
</dbReference>
<comment type="similarity">
    <text evidence="2 4">Belongs to the AB hydrolase superfamily. Lipase family.</text>
</comment>
<proteinExistence type="inferred from homology"/>
<keyword evidence="3" id="KW-0964">Secreted</keyword>
<dbReference type="AlphaFoldDB" id="A0ABD1FCG6"/>
<dbReference type="CDD" id="cd00707">
    <property type="entry name" value="Pancreat_lipase_like"/>
    <property type="match status" value="1"/>
</dbReference>
<feature type="signal peptide" evidence="5">
    <location>
        <begin position="1"/>
        <end position="24"/>
    </location>
</feature>
<reference evidence="7 8" key="1">
    <citation type="submission" date="2024-05" db="EMBL/GenBank/DDBJ databases">
        <title>Genetic variation in Jamaican populations of the coffee berry borer (Hypothenemus hampei).</title>
        <authorList>
            <person name="Errbii M."/>
            <person name="Myrie A."/>
        </authorList>
    </citation>
    <scope>NUCLEOTIDE SEQUENCE [LARGE SCALE GENOMIC DNA]</scope>
    <source>
        <strain evidence="7">JA-Hopewell-2020-01-JO</strain>
        <tissue evidence="7">Whole body</tissue>
    </source>
</reference>
<organism evidence="7 8">
    <name type="scientific">Hypothenemus hampei</name>
    <name type="common">Coffee berry borer</name>
    <dbReference type="NCBI Taxonomy" id="57062"/>
    <lineage>
        <taxon>Eukaryota</taxon>
        <taxon>Metazoa</taxon>
        <taxon>Ecdysozoa</taxon>
        <taxon>Arthropoda</taxon>
        <taxon>Hexapoda</taxon>
        <taxon>Insecta</taxon>
        <taxon>Pterygota</taxon>
        <taxon>Neoptera</taxon>
        <taxon>Endopterygota</taxon>
        <taxon>Coleoptera</taxon>
        <taxon>Polyphaga</taxon>
        <taxon>Cucujiformia</taxon>
        <taxon>Curculionidae</taxon>
        <taxon>Scolytinae</taxon>
        <taxon>Hypothenemus</taxon>
    </lineage>
</organism>
<feature type="domain" description="Lipase" evidence="6">
    <location>
        <begin position="32"/>
        <end position="284"/>
    </location>
</feature>
<evidence type="ECO:0000259" key="6">
    <source>
        <dbReference type="Pfam" id="PF00151"/>
    </source>
</evidence>
<dbReference type="SUPFAM" id="SSF53474">
    <property type="entry name" value="alpha/beta-Hydrolases"/>
    <property type="match status" value="1"/>
</dbReference>
<keyword evidence="5" id="KW-0732">Signal</keyword>
<evidence type="ECO:0000313" key="7">
    <source>
        <dbReference type="EMBL" id="KAL1516979.1"/>
    </source>
</evidence>
<keyword evidence="8" id="KW-1185">Reference proteome</keyword>
<evidence type="ECO:0000256" key="2">
    <source>
        <dbReference type="ARBA" id="ARBA00010701"/>
    </source>
</evidence>
<gene>
    <name evidence="7" type="ORF">ABEB36_000804</name>
</gene>
<dbReference type="InterPro" id="IPR013818">
    <property type="entry name" value="Lipase"/>
</dbReference>
<dbReference type="GO" id="GO:0005576">
    <property type="term" value="C:extracellular region"/>
    <property type="evidence" value="ECO:0007669"/>
    <property type="project" value="UniProtKB-SubCell"/>
</dbReference>
<dbReference type="InterPro" id="IPR029058">
    <property type="entry name" value="AB_hydrolase_fold"/>
</dbReference>
<dbReference type="Gene3D" id="3.40.50.1820">
    <property type="entry name" value="alpha/beta hydrolase"/>
    <property type="match status" value="1"/>
</dbReference>